<feature type="compositionally biased region" description="Low complexity" evidence="1">
    <location>
        <begin position="264"/>
        <end position="282"/>
    </location>
</feature>
<proteinExistence type="predicted"/>
<name>A0A6J5ZH13_9ZZZZ</name>
<protein>
    <submittedName>
        <fullName evidence="3">Unannotated protein</fullName>
    </submittedName>
</protein>
<dbReference type="EMBL" id="CAESAB010000027">
    <property type="protein sequence ID" value="CAB4338913.1"/>
    <property type="molecule type" value="Genomic_DNA"/>
</dbReference>
<dbReference type="AlphaFoldDB" id="A0A6J5ZH13"/>
<feature type="transmembrane region" description="Helical" evidence="2">
    <location>
        <begin position="52"/>
        <end position="70"/>
    </location>
</feature>
<feature type="region of interest" description="Disordered" evidence="1">
    <location>
        <begin position="263"/>
        <end position="282"/>
    </location>
</feature>
<keyword evidence="2" id="KW-0472">Membrane</keyword>
<gene>
    <name evidence="3" type="ORF">UFOPK3820_00795</name>
</gene>
<evidence type="ECO:0000313" key="3">
    <source>
        <dbReference type="EMBL" id="CAB4338913.1"/>
    </source>
</evidence>
<reference evidence="3" key="1">
    <citation type="submission" date="2020-05" db="EMBL/GenBank/DDBJ databases">
        <authorList>
            <person name="Chiriac C."/>
            <person name="Salcher M."/>
            <person name="Ghai R."/>
            <person name="Kavagutti S V."/>
        </authorList>
    </citation>
    <scope>NUCLEOTIDE SEQUENCE</scope>
</reference>
<keyword evidence="2" id="KW-0812">Transmembrane</keyword>
<sequence>MRLAKSSDLWKAFLRTFPLGVSPQKMEHVVSEDFYHDDPIEEASKTKVRSKFLSTAVLIVGSIFFFQSTLAGNISMNSSRGIEFGQGVSQAVACSGETALTLTPRSTFINGSPGAHYLQSVTVSNIPTSCYGDDFTINAYNDSSSTPLALFNATSTDAVVYNNNGTFQKGKGSTGLTVSSGSGAFTITFTNPVAQSSSIFKLTIQSGLHSVYRVGERGPGGGFIFYVNNAGFNCGPTWSARCNYLEVAPNGWNGGSDPNLVWGNQNSDSNVTNNSNSDTSESGIGLGYKNSLALVSQNGDGTTHAAGAARAYTGGSNNDWYLPTQSELNLLCQWARGVAANVALICNGGSINSPTYGASSAGFGGAYWSSSEHSMGSAWRQLISSTGGVQLWSKDIASLVRPVRAF</sequence>
<accession>A0A6J5ZH13</accession>
<keyword evidence="2" id="KW-1133">Transmembrane helix</keyword>
<evidence type="ECO:0000256" key="2">
    <source>
        <dbReference type="SAM" id="Phobius"/>
    </source>
</evidence>
<organism evidence="3">
    <name type="scientific">freshwater metagenome</name>
    <dbReference type="NCBI Taxonomy" id="449393"/>
    <lineage>
        <taxon>unclassified sequences</taxon>
        <taxon>metagenomes</taxon>
        <taxon>ecological metagenomes</taxon>
    </lineage>
</organism>
<evidence type="ECO:0000256" key="1">
    <source>
        <dbReference type="SAM" id="MobiDB-lite"/>
    </source>
</evidence>